<dbReference type="RefSeq" id="NP_502252.3">
    <property type="nucleotide sequence ID" value="NM_069851.4"/>
</dbReference>
<dbReference type="WormBase" id="C29E6.4">
    <property type="protein sequence ID" value="CE44441"/>
    <property type="gene ID" value="WBGene00007802"/>
    <property type="gene designation" value="cutl-27"/>
</dbReference>
<keyword evidence="2" id="KW-0472">Membrane</keyword>
<feature type="region of interest" description="Disordered" evidence="1">
    <location>
        <begin position="477"/>
        <end position="496"/>
    </location>
</feature>
<dbReference type="EMBL" id="BX284604">
    <property type="protein sequence ID" value="CAA96604.4"/>
    <property type="molecule type" value="Genomic_DNA"/>
</dbReference>
<feature type="domain" description="ZP" evidence="5">
    <location>
        <begin position="629"/>
        <end position="872"/>
    </location>
</feature>
<dbReference type="InterPro" id="IPR003609">
    <property type="entry name" value="Pan_app"/>
</dbReference>
<dbReference type="PaxDb" id="6239-C29E6.4"/>
<dbReference type="CTD" id="183003"/>
<dbReference type="AGR" id="WB:WBGene00007802"/>
<dbReference type="PANTHER" id="PTHR47327">
    <property type="entry name" value="FI18240P1-RELATED"/>
    <property type="match status" value="1"/>
</dbReference>
<feature type="domain" description="Apple" evidence="4">
    <location>
        <begin position="226"/>
        <end position="303"/>
    </location>
</feature>
<dbReference type="Proteomes" id="UP000001940">
    <property type="component" value="Chromosome IV"/>
</dbReference>
<dbReference type="HOGENOM" id="CLU_317177_0_0_1"/>
<feature type="signal peptide" evidence="3">
    <location>
        <begin position="1"/>
        <end position="25"/>
    </location>
</feature>
<dbReference type="Pfam" id="PF00024">
    <property type="entry name" value="PAN_1"/>
    <property type="match status" value="5"/>
</dbReference>
<evidence type="ECO:0000256" key="1">
    <source>
        <dbReference type="SAM" id="MobiDB-lite"/>
    </source>
</evidence>
<reference evidence="6 7" key="1">
    <citation type="journal article" date="1998" name="Science">
        <title>Genome sequence of the nematode C. elegans: a platform for investigating biology.</title>
        <authorList>
            <consortium name="The C. elegans sequencing consortium"/>
            <person name="Sulson J.E."/>
            <person name="Waterston R."/>
        </authorList>
    </citation>
    <scope>NUCLEOTIDE SEQUENCE [LARGE SCALE GENOMIC DNA]</scope>
    <source>
        <strain evidence="6 7">Bristol N2</strain>
    </source>
</reference>
<dbReference type="Gene3D" id="3.50.4.10">
    <property type="entry name" value="Hepatocyte Growth Factor"/>
    <property type="match status" value="3"/>
</dbReference>
<dbReference type="OMA" id="WCNAVEL"/>
<proteinExistence type="predicted"/>
<dbReference type="PROSITE" id="PS50948">
    <property type="entry name" value="PAN"/>
    <property type="match status" value="3"/>
</dbReference>
<sequence length="969" mass="107945">MKVCRMKVFHIFLVLFTVLLFSVHGKQKEESKNVGELSPFGECFDGYMPTFIRHIGTRHIDGPAFVAKIDMVTCSSHCRANFDPSSEEAFPCEGFNFRAGRNPVCEFFPATGNKDNITRSLKSEEVPTFYFEKVCLQMAKRCEESAYMFDTKKGYRIDETPIRIIDATAEVQCMEECVKIQCMSFGFHHDAKRCSFYNSTRRDAVIIRDIKMDYYENNCVHPTARCPNGRIEFVVTRKADVPSFGISLGVKSIRSCMQACVNAGQFYCRSVQFDSTSNECFVSDETSDVAVPSTSLDILEPFCVPRSDENTCNRPYSFEKMITSKLVNSSIIKEITNQSTEKCLQKCIDMENCKSVNYNVLTRSCLLSSTSKSISATVSDENYDFYERSCPYIPTSPTSSSSFIPHPPTLYPEVVTRYKLMERGRQLSSEFVNKTNVENVQDCWSLCVNSKVHCELISFSTTSNQCLLSTLKSSETASDSKKITKPSETFDTYSSSVSVSTTHVPTSIRSTSSARPTTYSTTVKSSTTTVSTSTRHDGSSSSESLEDMNDIFDINENFMDTTMTSSSTRSRAHALPNAETKSSNKSSESTSLLPIDPELVGLEDSTPIQLPLNSGIAHVDLSRLSIAAQCLPQGINITFDLTQNTKYTGVVYASERFDQCRVFVKNSSAFSIFIPRPKHNSWCNAVELNNEMSTIIIMSNDRILPHDVTTKDDLFYQVSCQYNPNDDAKVSKGIVVGGPSPVMITKKSHIHEKISLEITKDGQMVESVFVGESLLATVKSNVSAELLRIVDCTAHRVGGTGPPASVNLIADGCALLPAIMSPMRLTPSGWQSSLSAFRIDGSEQIDVVCIISICDENKKCPLMACTSPANREREVRSTSEENSIRVDRRLLVKGDKNYAGSQKFFAPICIEPFFYIPAVAFFLLSLASILVSIFLSFRRRRRRDAQVEELLSTPIPQDIGPKYVKTMSM</sequence>
<keyword evidence="7" id="KW-1185">Reference proteome</keyword>
<dbReference type="KEGG" id="cel:CELE_C29E6.4"/>
<evidence type="ECO:0000259" key="4">
    <source>
        <dbReference type="PROSITE" id="PS50948"/>
    </source>
</evidence>
<organism evidence="6 7">
    <name type="scientific">Caenorhabditis elegans</name>
    <dbReference type="NCBI Taxonomy" id="6239"/>
    <lineage>
        <taxon>Eukaryota</taxon>
        <taxon>Metazoa</taxon>
        <taxon>Ecdysozoa</taxon>
        <taxon>Nematoda</taxon>
        <taxon>Chromadorea</taxon>
        <taxon>Rhabditida</taxon>
        <taxon>Rhabditina</taxon>
        <taxon>Rhabditomorpha</taxon>
        <taxon>Rhabditoidea</taxon>
        <taxon>Rhabditidae</taxon>
        <taxon>Peloderinae</taxon>
        <taxon>Caenorhabditis</taxon>
    </lineage>
</organism>
<keyword evidence="2" id="KW-1133">Transmembrane helix</keyword>
<dbReference type="GO" id="GO:0009653">
    <property type="term" value="P:anatomical structure morphogenesis"/>
    <property type="evidence" value="ECO:0000318"/>
    <property type="project" value="GO_Central"/>
</dbReference>
<evidence type="ECO:0000313" key="6">
    <source>
        <dbReference type="EMBL" id="CAA96604.4"/>
    </source>
</evidence>
<feature type="transmembrane region" description="Helical" evidence="2">
    <location>
        <begin position="913"/>
        <end position="937"/>
    </location>
</feature>
<evidence type="ECO:0000256" key="3">
    <source>
        <dbReference type="SAM" id="SignalP"/>
    </source>
</evidence>
<dbReference type="Bgee" id="WBGene00007802">
    <property type="expression patterns" value="Expressed in embryo and 2 other cell types or tissues"/>
</dbReference>
<evidence type="ECO:0000256" key="2">
    <source>
        <dbReference type="SAM" id="Phobius"/>
    </source>
</evidence>
<feature type="domain" description="Apple" evidence="4">
    <location>
        <begin position="312"/>
        <end position="390"/>
    </location>
</feature>
<feature type="region of interest" description="Disordered" evidence="1">
    <location>
        <begin position="563"/>
        <end position="592"/>
    </location>
</feature>
<name>Q18298_CAEEL</name>
<dbReference type="PhylomeDB" id="Q18298"/>
<feature type="region of interest" description="Disordered" evidence="1">
    <location>
        <begin position="501"/>
        <end position="547"/>
    </location>
</feature>
<dbReference type="UCSC" id="C29E6.4">
    <property type="organism name" value="c. elegans"/>
</dbReference>
<dbReference type="InParanoid" id="Q18298"/>
<dbReference type="PANTHER" id="PTHR47327:SF19">
    <property type="entry name" value="CUTICLIN-LIKE"/>
    <property type="match status" value="1"/>
</dbReference>
<feature type="chain" id="PRO_5004186947" evidence="3">
    <location>
        <begin position="26"/>
        <end position="969"/>
    </location>
</feature>
<dbReference type="InterPro" id="IPR052774">
    <property type="entry name" value="Celegans_DevNeuronal_Protein"/>
</dbReference>
<evidence type="ECO:0000259" key="5">
    <source>
        <dbReference type="PROSITE" id="PS51034"/>
    </source>
</evidence>
<protein>
    <submittedName>
        <fullName evidence="6">CUTiclin-Like</fullName>
    </submittedName>
</protein>
<accession>Q18298</accession>
<dbReference type="CDD" id="cd01099">
    <property type="entry name" value="PAN_AP_HGF"/>
    <property type="match status" value="2"/>
</dbReference>
<dbReference type="SUPFAM" id="SSF57414">
    <property type="entry name" value="Hairpin loop containing domain-like"/>
    <property type="match status" value="3"/>
</dbReference>
<evidence type="ECO:0000313" key="8">
    <source>
        <dbReference type="WormBase" id="C29E6.4"/>
    </source>
</evidence>
<dbReference type="OrthoDB" id="6423981at2759"/>
<dbReference type="PROSITE" id="PS51034">
    <property type="entry name" value="ZP_2"/>
    <property type="match status" value="1"/>
</dbReference>
<feature type="domain" description="Apple" evidence="4">
    <location>
        <begin position="142"/>
        <end position="219"/>
    </location>
</feature>
<dbReference type="InterPro" id="IPR001507">
    <property type="entry name" value="ZP_dom"/>
</dbReference>
<keyword evidence="2" id="KW-0812">Transmembrane</keyword>
<dbReference type="AlphaFoldDB" id="Q18298"/>
<evidence type="ECO:0000313" key="7">
    <source>
        <dbReference type="Proteomes" id="UP000001940"/>
    </source>
</evidence>
<feature type="compositionally biased region" description="Low complexity" evidence="1">
    <location>
        <begin position="517"/>
        <end position="543"/>
    </location>
</feature>
<dbReference type="SMART" id="SM00241">
    <property type="entry name" value="ZP"/>
    <property type="match status" value="1"/>
</dbReference>
<dbReference type="eggNOG" id="ENOG502SMBD">
    <property type="taxonomic scope" value="Eukaryota"/>
</dbReference>
<gene>
    <name evidence="6 8" type="primary">cutl-27</name>
    <name evidence="8" type="ORF">C29E6.4</name>
    <name evidence="6" type="ORF">CELE_C29E6.4</name>
</gene>
<keyword evidence="3" id="KW-0732">Signal</keyword>
<dbReference type="SMART" id="SM00473">
    <property type="entry name" value="PAN_AP"/>
    <property type="match status" value="5"/>
</dbReference>
<dbReference type="GeneID" id="183003"/>
<feature type="compositionally biased region" description="Low complexity" evidence="1">
    <location>
        <begin position="577"/>
        <end position="592"/>
    </location>
</feature>